<evidence type="ECO:0000256" key="2">
    <source>
        <dbReference type="ARBA" id="ARBA00006471"/>
    </source>
</evidence>
<protein>
    <submittedName>
        <fullName evidence="9">30S ribosomal protein S8</fullName>
    </submittedName>
</protein>
<evidence type="ECO:0000256" key="6">
    <source>
        <dbReference type="ARBA" id="ARBA00022980"/>
    </source>
</evidence>
<evidence type="ECO:0000256" key="7">
    <source>
        <dbReference type="ARBA" id="ARBA00023274"/>
    </source>
</evidence>
<evidence type="ECO:0000313" key="9">
    <source>
        <dbReference type="EMBL" id="AUG32563.1"/>
    </source>
</evidence>
<dbReference type="FunFam" id="3.30.1370.30:FF:000002">
    <property type="entry name" value="30S ribosomal protein S8"/>
    <property type="match status" value="1"/>
</dbReference>
<dbReference type="AlphaFoldDB" id="A0A2H4ZPX1"/>
<dbReference type="HAMAP" id="MF_01302_B">
    <property type="entry name" value="Ribosomal_uS8_B"/>
    <property type="match status" value="1"/>
</dbReference>
<dbReference type="GO" id="GO:0003735">
    <property type="term" value="F:structural constituent of ribosome"/>
    <property type="evidence" value="ECO:0007669"/>
    <property type="project" value="InterPro"/>
</dbReference>
<dbReference type="SUPFAM" id="SSF56047">
    <property type="entry name" value="Ribosomal protein S8"/>
    <property type="match status" value="1"/>
</dbReference>
<organism evidence="9">
    <name type="scientific">Paulinella longichromatophora</name>
    <dbReference type="NCBI Taxonomy" id="1708747"/>
    <lineage>
        <taxon>Eukaryota</taxon>
        <taxon>Sar</taxon>
        <taxon>Rhizaria</taxon>
        <taxon>Cercozoa</taxon>
        <taxon>Imbricatea</taxon>
        <taxon>Silicofilosea</taxon>
        <taxon>Euglyphida</taxon>
        <taxon>Paulinellidae</taxon>
        <taxon>Paulinella</taxon>
    </lineage>
</organism>
<dbReference type="InterPro" id="IPR035987">
    <property type="entry name" value="Ribosomal_uS8_sf"/>
</dbReference>
<dbReference type="GO" id="GO:0005840">
    <property type="term" value="C:ribosome"/>
    <property type="evidence" value="ECO:0007669"/>
    <property type="project" value="UniProtKB-KW"/>
</dbReference>
<dbReference type="GO" id="GO:0005737">
    <property type="term" value="C:cytoplasm"/>
    <property type="evidence" value="ECO:0007669"/>
    <property type="project" value="UniProtKB-ARBA"/>
</dbReference>
<keyword evidence="4" id="KW-0699">rRNA-binding</keyword>
<geneLocation type="plastid" evidence="9"/>
<keyword evidence="9" id="KW-0934">Plastid</keyword>
<dbReference type="GO" id="GO:0019843">
    <property type="term" value="F:rRNA binding"/>
    <property type="evidence" value="ECO:0007669"/>
    <property type="project" value="UniProtKB-KW"/>
</dbReference>
<dbReference type="NCBIfam" id="NF001109">
    <property type="entry name" value="PRK00136.1"/>
    <property type="match status" value="1"/>
</dbReference>
<dbReference type="Pfam" id="PF00410">
    <property type="entry name" value="Ribosomal_S8"/>
    <property type="match status" value="1"/>
</dbReference>
<keyword evidence="6 8" id="KW-0689">Ribosomal protein</keyword>
<evidence type="ECO:0000256" key="8">
    <source>
        <dbReference type="RuleBase" id="RU003660"/>
    </source>
</evidence>
<evidence type="ECO:0000256" key="1">
    <source>
        <dbReference type="ARBA" id="ARBA00002569"/>
    </source>
</evidence>
<keyword evidence="7 8" id="KW-0687">Ribonucleoprotein</keyword>
<gene>
    <name evidence="9" type="primary">rps8</name>
    <name evidence="9" type="ORF">PLO_575</name>
</gene>
<dbReference type="GO" id="GO:0006412">
    <property type="term" value="P:translation"/>
    <property type="evidence" value="ECO:0007669"/>
    <property type="project" value="InterPro"/>
</dbReference>
<dbReference type="Gene3D" id="3.30.1370.30">
    <property type="match status" value="1"/>
</dbReference>
<dbReference type="InterPro" id="IPR000630">
    <property type="entry name" value="Ribosomal_uS8"/>
</dbReference>
<comment type="subunit">
    <text evidence="3">Part of the 30S ribosomal subunit.</text>
</comment>
<dbReference type="GO" id="GO:1990904">
    <property type="term" value="C:ribonucleoprotein complex"/>
    <property type="evidence" value="ECO:0007669"/>
    <property type="project" value="UniProtKB-KW"/>
</dbReference>
<dbReference type="EMBL" id="MG264610">
    <property type="protein sequence ID" value="AUG32563.1"/>
    <property type="molecule type" value="Genomic_DNA"/>
</dbReference>
<comment type="function">
    <text evidence="1">One of the primary rRNA binding proteins, it binds directly to 16S rRNA central domain where it helps coordinate assembly of the platform of the 30S subunit.</text>
</comment>
<dbReference type="Gene3D" id="3.30.1490.10">
    <property type="match status" value="1"/>
</dbReference>
<evidence type="ECO:0000256" key="3">
    <source>
        <dbReference type="ARBA" id="ARBA00011458"/>
    </source>
</evidence>
<evidence type="ECO:0000256" key="5">
    <source>
        <dbReference type="ARBA" id="ARBA00022884"/>
    </source>
</evidence>
<accession>A0A2H4ZPX1</accession>
<reference evidence="9" key="1">
    <citation type="submission" date="2017-10" db="EMBL/GenBank/DDBJ databases">
        <title>Paulinella longichromatophora chromatophore genome.</title>
        <authorList>
            <person name="Lhee D."/>
            <person name="Yoon H.S."/>
        </authorList>
    </citation>
    <scope>NUCLEOTIDE SEQUENCE</scope>
</reference>
<comment type="similarity">
    <text evidence="2 8">Belongs to the universal ribosomal protein uS8 family.</text>
</comment>
<evidence type="ECO:0000256" key="4">
    <source>
        <dbReference type="ARBA" id="ARBA00022730"/>
    </source>
</evidence>
<dbReference type="PROSITE" id="PS00053">
    <property type="entry name" value="RIBOSOMAL_S8"/>
    <property type="match status" value="1"/>
</dbReference>
<dbReference type="PANTHER" id="PTHR11758">
    <property type="entry name" value="40S RIBOSOMAL PROTEIN S15A"/>
    <property type="match status" value="1"/>
</dbReference>
<keyword evidence="5" id="KW-0694">RNA-binding</keyword>
<name>A0A2H4ZPX1_9EUKA</name>
<dbReference type="InterPro" id="IPR047863">
    <property type="entry name" value="Ribosomal_uS8_CS"/>
</dbReference>
<sequence>MANHDPISDMLTRIRNASEKRHQTTRIPSSRMSRSIAEVLREEGFIAEVNDEGEGIKKELVLELKYSGKHRQPTIRSLQRVSKPGLRIYKNTRGLPKVLGGLGVAIISTSRGVMSDRNARKQGVGGEVLCYVY</sequence>
<proteinExistence type="inferred from homology"/>
<dbReference type="FunFam" id="3.30.1490.10:FF:000001">
    <property type="entry name" value="30S ribosomal protein S8"/>
    <property type="match status" value="1"/>
</dbReference>